<gene>
    <name evidence="4" type="ORF">UFOPK2423_01229</name>
</gene>
<dbReference type="InterPro" id="IPR035994">
    <property type="entry name" value="Nucleoside_phosphorylase_sf"/>
</dbReference>
<dbReference type="GO" id="GO:0017061">
    <property type="term" value="F:S-methyl-5-thioadenosine phosphorylase activity"/>
    <property type="evidence" value="ECO:0007669"/>
    <property type="project" value="InterPro"/>
</dbReference>
<evidence type="ECO:0000256" key="2">
    <source>
        <dbReference type="ARBA" id="ARBA00022679"/>
    </source>
</evidence>
<evidence type="ECO:0000259" key="3">
    <source>
        <dbReference type="Pfam" id="PF01048"/>
    </source>
</evidence>
<keyword evidence="1" id="KW-0328">Glycosyltransferase</keyword>
<keyword evidence="2" id="KW-0808">Transferase</keyword>
<proteinExistence type="inferred from homology"/>
<sequence length="245" mass="25433">MAPIGIIAGTGFYSLPALQGSTARKVSTPYGDALLTSGSWNGVEIEFVTRHGADHSIPPSKVNYRANISALKELGVEKVIAVNVVGGVDPTLVAGDLSLVDDFIDFTSGRESTFFDGIQLGGVQHVDVTDAYDVDIRRAMSESASRAGIPLRERGVYAGFNGPRFETPAEIRLAALAGATVVGMTGCPEVTLAKEAGLRYASIALIVNPAAGVSDQPITMEEINASLASASQKVITILDGAIGAI</sequence>
<organism evidence="4">
    <name type="scientific">freshwater metagenome</name>
    <dbReference type="NCBI Taxonomy" id="449393"/>
    <lineage>
        <taxon>unclassified sequences</taxon>
        <taxon>metagenomes</taxon>
        <taxon>ecological metagenomes</taxon>
    </lineage>
</organism>
<protein>
    <submittedName>
        <fullName evidence="4">Unannotated protein</fullName>
    </submittedName>
</protein>
<evidence type="ECO:0000256" key="1">
    <source>
        <dbReference type="ARBA" id="ARBA00022676"/>
    </source>
</evidence>
<dbReference type="InterPro" id="IPR000845">
    <property type="entry name" value="Nucleoside_phosphorylase_d"/>
</dbReference>
<name>A0A6J6PTK2_9ZZZZ</name>
<dbReference type="InterPro" id="IPR010044">
    <property type="entry name" value="MTAP"/>
</dbReference>
<dbReference type="GO" id="GO:0019509">
    <property type="term" value="P:L-methionine salvage from methylthioadenosine"/>
    <property type="evidence" value="ECO:0007669"/>
    <property type="project" value="TreeGrafter"/>
</dbReference>
<dbReference type="Gene3D" id="3.40.50.1580">
    <property type="entry name" value="Nucleoside phosphorylase domain"/>
    <property type="match status" value="1"/>
</dbReference>
<feature type="domain" description="Nucleoside phosphorylase" evidence="3">
    <location>
        <begin position="3"/>
        <end position="242"/>
    </location>
</feature>
<dbReference type="PANTHER" id="PTHR42679:SF2">
    <property type="entry name" value="S-METHYL-5'-THIOADENOSINE PHOSPHORYLASE"/>
    <property type="match status" value="1"/>
</dbReference>
<dbReference type="CDD" id="cd09010">
    <property type="entry name" value="MTAP_SsMTAPII_like_MTIP"/>
    <property type="match status" value="1"/>
</dbReference>
<dbReference type="EMBL" id="CAEZXN010000031">
    <property type="protein sequence ID" value="CAB4702107.1"/>
    <property type="molecule type" value="Genomic_DNA"/>
</dbReference>
<evidence type="ECO:0000313" key="4">
    <source>
        <dbReference type="EMBL" id="CAB4702107.1"/>
    </source>
</evidence>
<dbReference type="GO" id="GO:0009116">
    <property type="term" value="P:nucleoside metabolic process"/>
    <property type="evidence" value="ECO:0007669"/>
    <property type="project" value="InterPro"/>
</dbReference>
<accession>A0A6J6PTK2</accession>
<dbReference type="NCBIfam" id="NF006599">
    <property type="entry name" value="PRK09136.1"/>
    <property type="match status" value="1"/>
</dbReference>
<dbReference type="PANTHER" id="PTHR42679">
    <property type="entry name" value="S-METHYL-5'-THIOADENOSINE PHOSPHORYLASE"/>
    <property type="match status" value="1"/>
</dbReference>
<dbReference type="AlphaFoldDB" id="A0A6J6PTK2"/>
<reference evidence="4" key="1">
    <citation type="submission" date="2020-05" db="EMBL/GenBank/DDBJ databases">
        <authorList>
            <person name="Chiriac C."/>
            <person name="Salcher M."/>
            <person name="Ghai R."/>
            <person name="Kavagutti S V."/>
        </authorList>
    </citation>
    <scope>NUCLEOTIDE SEQUENCE</scope>
</reference>
<dbReference type="Pfam" id="PF01048">
    <property type="entry name" value="PNP_UDP_1"/>
    <property type="match status" value="1"/>
</dbReference>
<dbReference type="SUPFAM" id="SSF53167">
    <property type="entry name" value="Purine and uridine phosphorylases"/>
    <property type="match status" value="1"/>
</dbReference>
<dbReference type="HAMAP" id="MF_01963">
    <property type="entry name" value="MTAP"/>
    <property type="match status" value="1"/>
</dbReference>
<dbReference type="GO" id="GO:0005829">
    <property type="term" value="C:cytosol"/>
    <property type="evidence" value="ECO:0007669"/>
    <property type="project" value="TreeGrafter"/>
</dbReference>